<evidence type="ECO:0000313" key="7">
    <source>
        <dbReference type="EMBL" id="KAK4770076.1"/>
    </source>
</evidence>
<dbReference type="GO" id="GO:0005634">
    <property type="term" value="C:nucleus"/>
    <property type="evidence" value="ECO:0007669"/>
    <property type="project" value="UniProtKB-SubCell"/>
</dbReference>
<protein>
    <submittedName>
        <fullName evidence="7">Uncharacterized protein</fullName>
    </submittedName>
</protein>
<dbReference type="AlphaFoldDB" id="A0AAN7KVI5"/>
<dbReference type="InterPro" id="IPR017930">
    <property type="entry name" value="Myb_dom"/>
</dbReference>
<dbReference type="SMART" id="SM00717">
    <property type="entry name" value="SANT"/>
    <property type="match status" value="2"/>
</dbReference>
<dbReference type="Proteomes" id="UP001345219">
    <property type="component" value="Chromosome 24"/>
</dbReference>
<evidence type="ECO:0000259" key="6">
    <source>
        <dbReference type="PROSITE" id="PS51294"/>
    </source>
</evidence>
<keyword evidence="4" id="KW-0539">Nucleus</keyword>
<dbReference type="InterPro" id="IPR009057">
    <property type="entry name" value="Homeodomain-like_sf"/>
</dbReference>
<feature type="domain" description="HTH myb-type" evidence="6">
    <location>
        <begin position="12"/>
        <end position="64"/>
    </location>
</feature>
<accession>A0AAN7KVI5</accession>
<keyword evidence="2" id="KW-0677">Repeat</keyword>
<comment type="caution">
    <text evidence="7">The sequence shown here is derived from an EMBL/GenBank/DDBJ whole genome shotgun (WGS) entry which is preliminary data.</text>
</comment>
<proteinExistence type="predicted"/>
<dbReference type="FunFam" id="1.10.10.60:FF:000001">
    <property type="entry name" value="MYB-related transcription factor"/>
    <property type="match status" value="1"/>
</dbReference>
<feature type="domain" description="Myb-like" evidence="5">
    <location>
        <begin position="65"/>
        <end position="115"/>
    </location>
</feature>
<dbReference type="InterPro" id="IPR015495">
    <property type="entry name" value="Myb_TF_plants"/>
</dbReference>
<dbReference type="InterPro" id="IPR001005">
    <property type="entry name" value="SANT/Myb"/>
</dbReference>
<keyword evidence="3" id="KW-0238">DNA-binding</keyword>
<feature type="domain" description="HTH myb-type" evidence="6">
    <location>
        <begin position="65"/>
        <end position="119"/>
    </location>
</feature>
<evidence type="ECO:0000259" key="5">
    <source>
        <dbReference type="PROSITE" id="PS50090"/>
    </source>
</evidence>
<dbReference type="Pfam" id="PF00249">
    <property type="entry name" value="Myb_DNA-binding"/>
    <property type="match status" value="2"/>
</dbReference>
<evidence type="ECO:0000313" key="8">
    <source>
        <dbReference type="Proteomes" id="UP001345219"/>
    </source>
</evidence>
<reference evidence="7 8" key="1">
    <citation type="journal article" date="2023" name="Hortic Res">
        <title>Pangenome of water caltrop reveals structural variations and asymmetric subgenome divergence after allopolyploidization.</title>
        <authorList>
            <person name="Zhang X."/>
            <person name="Chen Y."/>
            <person name="Wang L."/>
            <person name="Yuan Y."/>
            <person name="Fang M."/>
            <person name="Shi L."/>
            <person name="Lu R."/>
            <person name="Comes H.P."/>
            <person name="Ma Y."/>
            <person name="Chen Y."/>
            <person name="Huang G."/>
            <person name="Zhou Y."/>
            <person name="Zheng Z."/>
            <person name="Qiu Y."/>
        </authorList>
    </citation>
    <scope>NUCLEOTIDE SEQUENCE [LARGE SCALE GENOMIC DNA]</scope>
    <source>
        <tissue evidence="7">Roots</tissue>
    </source>
</reference>
<dbReference type="SUPFAM" id="SSF46689">
    <property type="entry name" value="Homeodomain-like"/>
    <property type="match status" value="1"/>
</dbReference>
<name>A0AAN7KVI5_9MYRT</name>
<dbReference type="GO" id="GO:0003677">
    <property type="term" value="F:DNA binding"/>
    <property type="evidence" value="ECO:0007669"/>
    <property type="project" value="UniProtKB-KW"/>
</dbReference>
<keyword evidence="8" id="KW-1185">Reference proteome</keyword>
<feature type="domain" description="Myb-like" evidence="5">
    <location>
        <begin position="12"/>
        <end position="64"/>
    </location>
</feature>
<dbReference type="CDD" id="cd00167">
    <property type="entry name" value="SANT"/>
    <property type="match status" value="2"/>
</dbReference>
<dbReference type="Gene3D" id="1.10.10.60">
    <property type="entry name" value="Homeodomain-like"/>
    <property type="match status" value="2"/>
</dbReference>
<organism evidence="7 8">
    <name type="scientific">Trapa incisa</name>
    <dbReference type="NCBI Taxonomy" id="236973"/>
    <lineage>
        <taxon>Eukaryota</taxon>
        <taxon>Viridiplantae</taxon>
        <taxon>Streptophyta</taxon>
        <taxon>Embryophyta</taxon>
        <taxon>Tracheophyta</taxon>
        <taxon>Spermatophyta</taxon>
        <taxon>Magnoliopsida</taxon>
        <taxon>eudicotyledons</taxon>
        <taxon>Gunneridae</taxon>
        <taxon>Pentapetalae</taxon>
        <taxon>rosids</taxon>
        <taxon>malvids</taxon>
        <taxon>Myrtales</taxon>
        <taxon>Lythraceae</taxon>
        <taxon>Trapa</taxon>
    </lineage>
</organism>
<comment type="subcellular location">
    <subcellularLocation>
        <location evidence="1">Nucleus</location>
    </subcellularLocation>
</comment>
<dbReference type="PROSITE" id="PS51294">
    <property type="entry name" value="HTH_MYB"/>
    <property type="match status" value="2"/>
</dbReference>
<evidence type="ECO:0000256" key="4">
    <source>
        <dbReference type="ARBA" id="ARBA00023242"/>
    </source>
</evidence>
<dbReference type="PANTHER" id="PTHR47999">
    <property type="entry name" value="TRANSCRIPTION FACTOR MYB8-RELATED-RELATED"/>
    <property type="match status" value="1"/>
</dbReference>
<dbReference type="PANTHER" id="PTHR47999:SF86">
    <property type="entry name" value="MYB-RELATED PROTEIN MYB4-LIKE"/>
    <property type="match status" value="1"/>
</dbReference>
<evidence type="ECO:0000256" key="1">
    <source>
        <dbReference type="ARBA" id="ARBA00004123"/>
    </source>
</evidence>
<dbReference type="PROSITE" id="PS50090">
    <property type="entry name" value="MYB_LIKE"/>
    <property type="match status" value="2"/>
</dbReference>
<evidence type="ECO:0000256" key="3">
    <source>
        <dbReference type="ARBA" id="ARBA00023125"/>
    </source>
</evidence>
<sequence length="375" mass="42228">MGRSPCPSAKKDIGIRKGAWTTAEDMILTDYIAAHGEGKWRSISKQTGLKRSGKSCRLRWLNYLRPDIKRGNITRDEEDLIIRLHKLLGNRWSLIAGRLPGRTDNEVKNYWNSYLSKQVIRRDHKDEQNDTVNNTVKNNNKEAKMEDTHQLMMPSPAAPPVPPPFLPLEDPLNLPAALASPSSMCGEGLLSPDITTGMSDLLEPAAGFSSFDEFGFGQFDLVLEGDWGSLQCIEESYASHYDGSWDCTALNYITDEWILVIKVAGLSKAWTTGVLTVDEQIDTCQVRGSKNLLSVFGSRVRDLVKVLSCAPRLLNYQFKKAEESFRILSFWSRVNVKQLPDGKSHCRRLWMEAPDTNALQSIPGKRDPIVKKIKY</sequence>
<gene>
    <name evidence="7" type="ORF">SAY87_030608</name>
</gene>
<evidence type="ECO:0000256" key="2">
    <source>
        <dbReference type="ARBA" id="ARBA00022737"/>
    </source>
</evidence>
<dbReference type="EMBL" id="JAXIOK010000005">
    <property type="protein sequence ID" value="KAK4770076.1"/>
    <property type="molecule type" value="Genomic_DNA"/>
</dbReference>